<feature type="chain" id="PRO_5042431824" description="ZP domain-containing protein" evidence="2">
    <location>
        <begin position="19"/>
        <end position="256"/>
    </location>
</feature>
<dbReference type="AlphaFoldDB" id="A0A8W8M5Z1"/>
<keyword evidence="1" id="KW-0812">Transmembrane</keyword>
<protein>
    <recommendedName>
        <fullName evidence="5">ZP domain-containing protein</fullName>
    </recommendedName>
</protein>
<sequence>MDPRILLLATLCLGVAIAVPIAMHDIQITFNNSGLVWRDSNKMPLYDRYQGRVWGCGRMWSLTPWKKFTLFSEGQVAGRSCGTEFVVSETGRCMNKVCVGPEILHIDKNGIEIKFENMYKNETKTLSHSDMTMQTRCFSGKSLMFTVTTDTTITLPSNDFRFKFIVYADCPGVPKDVIMESDKDSEELSKTAELKAAQTMNMVLGIVTAGCICVVFLIILLLNYCYFRNNPDLKQHHHSARINAPTVDVTDGGKFK</sequence>
<keyword evidence="4" id="KW-1185">Reference proteome</keyword>
<evidence type="ECO:0000256" key="2">
    <source>
        <dbReference type="SAM" id="SignalP"/>
    </source>
</evidence>
<feature type="transmembrane region" description="Helical" evidence="1">
    <location>
        <begin position="202"/>
        <end position="227"/>
    </location>
</feature>
<evidence type="ECO:0000313" key="3">
    <source>
        <dbReference type="EnsemblMetazoa" id="G31123.2:cds"/>
    </source>
</evidence>
<keyword evidence="1" id="KW-0472">Membrane</keyword>
<name>A0A8W8M5Z1_MAGGI</name>
<evidence type="ECO:0008006" key="5">
    <source>
        <dbReference type="Google" id="ProtNLM"/>
    </source>
</evidence>
<keyword evidence="2" id="KW-0732">Signal</keyword>
<feature type="signal peptide" evidence="2">
    <location>
        <begin position="1"/>
        <end position="18"/>
    </location>
</feature>
<dbReference type="Proteomes" id="UP000005408">
    <property type="component" value="Unassembled WGS sequence"/>
</dbReference>
<organism evidence="3 4">
    <name type="scientific">Magallana gigas</name>
    <name type="common">Pacific oyster</name>
    <name type="synonym">Crassostrea gigas</name>
    <dbReference type="NCBI Taxonomy" id="29159"/>
    <lineage>
        <taxon>Eukaryota</taxon>
        <taxon>Metazoa</taxon>
        <taxon>Spiralia</taxon>
        <taxon>Lophotrochozoa</taxon>
        <taxon>Mollusca</taxon>
        <taxon>Bivalvia</taxon>
        <taxon>Autobranchia</taxon>
        <taxon>Pteriomorphia</taxon>
        <taxon>Ostreida</taxon>
        <taxon>Ostreoidea</taxon>
        <taxon>Ostreidae</taxon>
        <taxon>Magallana</taxon>
    </lineage>
</organism>
<keyword evidence="1" id="KW-1133">Transmembrane helix</keyword>
<evidence type="ECO:0000256" key="1">
    <source>
        <dbReference type="SAM" id="Phobius"/>
    </source>
</evidence>
<dbReference type="EnsemblMetazoa" id="G31123.1">
    <property type="protein sequence ID" value="G31123.1:cds"/>
    <property type="gene ID" value="G31123"/>
</dbReference>
<proteinExistence type="predicted"/>
<evidence type="ECO:0000313" key="4">
    <source>
        <dbReference type="Proteomes" id="UP000005408"/>
    </source>
</evidence>
<accession>A0A8W8M5Z1</accession>
<reference evidence="3" key="1">
    <citation type="submission" date="2022-08" db="UniProtKB">
        <authorList>
            <consortium name="EnsemblMetazoa"/>
        </authorList>
    </citation>
    <scope>IDENTIFICATION</scope>
    <source>
        <strain evidence="3">05x7-T-G4-1.051#20</strain>
    </source>
</reference>
<dbReference type="EnsemblMetazoa" id="G31123.2">
    <property type="protein sequence ID" value="G31123.2:cds"/>
    <property type="gene ID" value="G31123"/>
</dbReference>